<dbReference type="PANTHER" id="PTHR30558">
    <property type="entry name" value="EXBD MEMBRANE COMPONENT OF PMF-DRIVEN MACROMOLECULE IMPORT SYSTEM"/>
    <property type="match status" value="1"/>
</dbReference>
<keyword evidence="10" id="KW-1185">Reference proteome</keyword>
<evidence type="ECO:0000313" key="9">
    <source>
        <dbReference type="EMBL" id="OAI19464.1"/>
    </source>
</evidence>
<dbReference type="GO" id="GO:0022857">
    <property type="term" value="F:transmembrane transporter activity"/>
    <property type="evidence" value="ECO:0007669"/>
    <property type="project" value="InterPro"/>
</dbReference>
<evidence type="ECO:0000256" key="1">
    <source>
        <dbReference type="ARBA" id="ARBA00004162"/>
    </source>
</evidence>
<keyword evidence="7" id="KW-0813">Transport</keyword>
<evidence type="ECO:0000256" key="6">
    <source>
        <dbReference type="ARBA" id="ARBA00023136"/>
    </source>
</evidence>
<evidence type="ECO:0000256" key="4">
    <source>
        <dbReference type="ARBA" id="ARBA00022692"/>
    </source>
</evidence>
<sequence length="145" mass="15898">MDFRRKKRAPVEIGLIPMIDVLLVLLFFFMVATTFRHHTDLKINLPAANGEDIDQSASKAINLFIDAEGKYAIAAEDGKPQPLAEQNLPALKNALANFPAESRQLPFIISADGKTPHQAVVSALDIASQLGFHHVTFAINPPDKE</sequence>
<evidence type="ECO:0000256" key="7">
    <source>
        <dbReference type="RuleBase" id="RU003879"/>
    </source>
</evidence>
<comment type="subcellular location">
    <subcellularLocation>
        <location evidence="1">Cell membrane</location>
        <topology evidence="1">Single-pass membrane protein</topology>
    </subcellularLocation>
    <subcellularLocation>
        <location evidence="7">Cell membrane</location>
        <topology evidence="7">Single-pass type II membrane protein</topology>
    </subcellularLocation>
</comment>
<dbReference type="EMBL" id="LUUI01000066">
    <property type="protein sequence ID" value="OAI19464.1"/>
    <property type="molecule type" value="Genomic_DNA"/>
</dbReference>
<evidence type="ECO:0000256" key="3">
    <source>
        <dbReference type="ARBA" id="ARBA00022475"/>
    </source>
</evidence>
<protein>
    <submittedName>
        <fullName evidence="9">Biopolymer transporter ExbD</fullName>
    </submittedName>
</protein>
<name>A0A177NPH9_9GAMM</name>
<dbReference type="OrthoDB" id="9793581at2"/>
<keyword evidence="3" id="KW-1003">Cell membrane</keyword>
<evidence type="ECO:0000313" key="10">
    <source>
        <dbReference type="Proteomes" id="UP000078476"/>
    </source>
</evidence>
<gene>
    <name evidence="9" type="ORF">A1359_04015</name>
</gene>
<organism evidence="9 10">
    <name type="scientific">Methylomonas lenta</name>
    <dbReference type="NCBI Taxonomy" id="980561"/>
    <lineage>
        <taxon>Bacteria</taxon>
        <taxon>Pseudomonadati</taxon>
        <taxon>Pseudomonadota</taxon>
        <taxon>Gammaproteobacteria</taxon>
        <taxon>Methylococcales</taxon>
        <taxon>Methylococcaceae</taxon>
        <taxon>Methylomonas</taxon>
    </lineage>
</organism>
<keyword evidence="7" id="KW-0653">Protein transport</keyword>
<proteinExistence type="inferred from homology"/>
<dbReference type="RefSeq" id="WP_066978673.1">
    <property type="nucleotide sequence ID" value="NZ_LUUI01000066.1"/>
</dbReference>
<dbReference type="STRING" id="980561.A1359_04015"/>
<evidence type="ECO:0000256" key="8">
    <source>
        <dbReference type="SAM" id="Phobius"/>
    </source>
</evidence>
<comment type="similarity">
    <text evidence="2 7">Belongs to the ExbD/TolR family.</text>
</comment>
<dbReference type="GO" id="GO:0005886">
    <property type="term" value="C:plasma membrane"/>
    <property type="evidence" value="ECO:0007669"/>
    <property type="project" value="UniProtKB-SubCell"/>
</dbReference>
<dbReference type="Gene3D" id="3.30.420.270">
    <property type="match status" value="1"/>
</dbReference>
<dbReference type="Proteomes" id="UP000078476">
    <property type="component" value="Unassembled WGS sequence"/>
</dbReference>
<evidence type="ECO:0000256" key="2">
    <source>
        <dbReference type="ARBA" id="ARBA00005811"/>
    </source>
</evidence>
<keyword evidence="4 7" id="KW-0812">Transmembrane</keyword>
<evidence type="ECO:0000256" key="5">
    <source>
        <dbReference type="ARBA" id="ARBA00022989"/>
    </source>
</evidence>
<dbReference type="GO" id="GO:0015031">
    <property type="term" value="P:protein transport"/>
    <property type="evidence" value="ECO:0007669"/>
    <property type="project" value="UniProtKB-KW"/>
</dbReference>
<keyword evidence="5 8" id="KW-1133">Transmembrane helix</keyword>
<dbReference type="AlphaFoldDB" id="A0A177NPH9"/>
<accession>A0A177NPH9</accession>
<feature type="transmembrane region" description="Helical" evidence="8">
    <location>
        <begin position="12"/>
        <end position="35"/>
    </location>
</feature>
<dbReference type="InterPro" id="IPR003400">
    <property type="entry name" value="ExbD"/>
</dbReference>
<keyword evidence="6 8" id="KW-0472">Membrane</keyword>
<comment type="caution">
    <text evidence="9">The sequence shown here is derived from an EMBL/GenBank/DDBJ whole genome shotgun (WGS) entry which is preliminary data.</text>
</comment>
<dbReference type="Pfam" id="PF02472">
    <property type="entry name" value="ExbD"/>
    <property type="match status" value="1"/>
</dbReference>
<reference evidence="9 10" key="1">
    <citation type="submission" date="2016-03" db="EMBL/GenBank/DDBJ databases">
        <authorList>
            <person name="Ploux O."/>
        </authorList>
    </citation>
    <scope>NUCLEOTIDE SEQUENCE [LARGE SCALE GENOMIC DNA]</scope>
    <source>
        <strain evidence="9 10">R-45370</strain>
    </source>
</reference>
<dbReference type="PANTHER" id="PTHR30558:SF3">
    <property type="entry name" value="BIOPOLYMER TRANSPORT PROTEIN EXBD-RELATED"/>
    <property type="match status" value="1"/>
</dbReference>